<dbReference type="RefSeq" id="XP_033658319.1">
    <property type="nucleotide sequence ID" value="XM_033803126.1"/>
</dbReference>
<protein>
    <submittedName>
        <fullName evidence="2">Uncharacterized protein</fullName>
    </submittedName>
</protein>
<evidence type="ECO:0000313" key="3">
    <source>
        <dbReference type="Proteomes" id="UP000800097"/>
    </source>
</evidence>
<sequence length="106" mass="11950">MPSFPMSSTIPRFRLSVTHVFSSCSFNAPGPMVRHIYCFPVYVHLRLCFSPCLLVFMALDPWFGTFPALLFVVFFVVGQLKSHMVFPFIYSFGSLSGTRPSVSNCP</sequence>
<evidence type="ECO:0000256" key="1">
    <source>
        <dbReference type="SAM" id="Phobius"/>
    </source>
</evidence>
<keyword evidence="1" id="KW-0472">Membrane</keyword>
<dbReference type="Proteomes" id="UP000800097">
    <property type="component" value="Unassembled WGS sequence"/>
</dbReference>
<proteinExistence type="predicted"/>
<evidence type="ECO:0000313" key="2">
    <source>
        <dbReference type="EMBL" id="KAF2280782.1"/>
    </source>
</evidence>
<accession>A0A6A6JW06</accession>
<dbReference type="AlphaFoldDB" id="A0A6A6JW06"/>
<name>A0A6A6JW06_WESOR</name>
<keyword evidence="3" id="KW-1185">Reference proteome</keyword>
<dbReference type="GeneID" id="54556301"/>
<reference evidence="2" key="1">
    <citation type="journal article" date="2020" name="Stud. Mycol.">
        <title>101 Dothideomycetes genomes: a test case for predicting lifestyles and emergence of pathogens.</title>
        <authorList>
            <person name="Haridas S."/>
            <person name="Albert R."/>
            <person name="Binder M."/>
            <person name="Bloem J."/>
            <person name="Labutti K."/>
            <person name="Salamov A."/>
            <person name="Andreopoulos B."/>
            <person name="Baker S."/>
            <person name="Barry K."/>
            <person name="Bills G."/>
            <person name="Bluhm B."/>
            <person name="Cannon C."/>
            <person name="Castanera R."/>
            <person name="Culley D."/>
            <person name="Daum C."/>
            <person name="Ezra D."/>
            <person name="Gonzalez J."/>
            <person name="Henrissat B."/>
            <person name="Kuo A."/>
            <person name="Liang C."/>
            <person name="Lipzen A."/>
            <person name="Lutzoni F."/>
            <person name="Magnuson J."/>
            <person name="Mondo S."/>
            <person name="Nolan M."/>
            <person name="Ohm R."/>
            <person name="Pangilinan J."/>
            <person name="Park H.-J."/>
            <person name="Ramirez L."/>
            <person name="Alfaro M."/>
            <person name="Sun H."/>
            <person name="Tritt A."/>
            <person name="Yoshinaga Y."/>
            <person name="Zwiers L.-H."/>
            <person name="Turgeon B."/>
            <person name="Goodwin S."/>
            <person name="Spatafora J."/>
            <person name="Crous P."/>
            <person name="Grigoriev I."/>
        </authorList>
    </citation>
    <scope>NUCLEOTIDE SEQUENCE</scope>
    <source>
        <strain evidence="2">CBS 379.55</strain>
    </source>
</reference>
<gene>
    <name evidence="2" type="ORF">EI97DRAFT_8288</name>
</gene>
<keyword evidence="1" id="KW-0812">Transmembrane</keyword>
<dbReference type="EMBL" id="ML986484">
    <property type="protein sequence ID" value="KAF2280782.1"/>
    <property type="molecule type" value="Genomic_DNA"/>
</dbReference>
<keyword evidence="1" id="KW-1133">Transmembrane helix</keyword>
<feature type="transmembrane region" description="Helical" evidence="1">
    <location>
        <begin position="62"/>
        <end position="80"/>
    </location>
</feature>
<organism evidence="2 3">
    <name type="scientific">Westerdykella ornata</name>
    <dbReference type="NCBI Taxonomy" id="318751"/>
    <lineage>
        <taxon>Eukaryota</taxon>
        <taxon>Fungi</taxon>
        <taxon>Dikarya</taxon>
        <taxon>Ascomycota</taxon>
        <taxon>Pezizomycotina</taxon>
        <taxon>Dothideomycetes</taxon>
        <taxon>Pleosporomycetidae</taxon>
        <taxon>Pleosporales</taxon>
        <taxon>Sporormiaceae</taxon>
        <taxon>Westerdykella</taxon>
    </lineage>
</organism>